<evidence type="ECO:0000313" key="2">
    <source>
        <dbReference type="Proteomes" id="UP000186666"/>
    </source>
</evidence>
<dbReference type="Proteomes" id="UP000186666">
    <property type="component" value="Unassembled WGS sequence"/>
</dbReference>
<comment type="caution">
    <text evidence="1">The sequence shown here is derived from an EMBL/GenBank/DDBJ whole genome shotgun (WGS) entry which is preliminary data.</text>
</comment>
<gene>
    <name evidence="1" type="ORF">SAMN05421578_10296</name>
</gene>
<reference evidence="1 2" key="1">
    <citation type="submission" date="2017-01" db="EMBL/GenBank/DDBJ databases">
        <authorList>
            <person name="Varghese N."/>
            <person name="Submissions S."/>
        </authorList>
    </citation>
    <scope>NUCLEOTIDE SEQUENCE [LARGE SCALE GENOMIC DNA]</scope>
    <source>
        <strain evidence="1 2">ATCC 23464</strain>
    </source>
</reference>
<name>A0ABY1JMJ8_9BACL</name>
<dbReference type="RefSeq" id="WP_068580643.1">
    <property type="nucleotide sequence ID" value="NZ_FTNK01000002.1"/>
</dbReference>
<keyword evidence="2" id="KW-1185">Reference proteome</keyword>
<dbReference type="Pfam" id="PF13122">
    <property type="entry name" value="DUF3977"/>
    <property type="match status" value="1"/>
</dbReference>
<dbReference type="EMBL" id="FTNK01000002">
    <property type="protein sequence ID" value="SIQ46179.1"/>
    <property type="molecule type" value="Genomic_DNA"/>
</dbReference>
<proteinExistence type="predicted"/>
<evidence type="ECO:0008006" key="3">
    <source>
        <dbReference type="Google" id="ProtNLM"/>
    </source>
</evidence>
<organism evidence="1 2">
    <name type="scientific">Paenibacillus macquariensis</name>
    <dbReference type="NCBI Taxonomy" id="948756"/>
    <lineage>
        <taxon>Bacteria</taxon>
        <taxon>Bacillati</taxon>
        <taxon>Bacillota</taxon>
        <taxon>Bacilli</taxon>
        <taxon>Bacillales</taxon>
        <taxon>Paenibacillaceae</taxon>
        <taxon>Paenibacillus</taxon>
    </lineage>
</organism>
<dbReference type="InterPro" id="IPR025009">
    <property type="entry name" value="DUF3977"/>
</dbReference>
<accession>A0ABY1JMJ8</accession>
<sequence>MKKYTEIGIGNTWFIRTEFEDDTGLEREIKGFTKPFVLQSIYLRIWLGRKVIIIDSKEGLKITTKDRKKLKILIGLLGL</sequence>
<protein>
    <recommendedName>
        <fullName evidence="3">DUF3977 domain-containing protein</fullName>
    </recommendedName>
</protein>
<evidence type="ECO:0000313" key="1">
    <source>
        <dbReference type="EMBL" id="SIQ46179.1"/>
    </source>
</evidence>